<gene>
    <name evidence="4" type="ORF">ACIBG2_27735</name>
</gene>
<accession>A0ABW7Z149</accession>
<evidence type="ECO:0000313" key="4">
    <source>
        <dbReference type="EMBL" id="MFI6501198.1"/>
    </source>
</evidence>
<protein>
    <submittedName>
        <fullName evidence="4">Hydroxyacid dehydrogenase</fullName>
    </submittedName>
</protein>
<dbReference type="SUPFAM" id="SSF51735">
    <property type="entry name" value="NAD(P)-binding Rossmann-fold domains"/>
    <property type="match status" value="1"/>
</dbReference>
<dbReference type="CDD" id="cd12167">
    <property type="entry name" value="2-Hacid_dh_8"/>
    <property type="match status" value="1"/>
</dbReference>
<dbReference type="InterPro" id="IPR050223">
    <property type="entry name" value="D-isomer_2-hydroxyacid_DH"/>
</dbReference>
<dbReference type="SUPFAM" id="SSF52283">
    <property type="entry name" value="Formate/glycerate dehydrogenase catalytic domain-like"/>
    <property type="match status" value="1"/>
</dbReference>
<proteinExistence type="predicted"/>
<reference evidence="4 5" key="1">
    <citation type="submission" date="2024-10" db="EMBL/GenBank/DDBJ databases">
        <title>The Natural Products Discovery Center: Release of the First 8490 Sequenced Strains for Exploring Actinobacteria Biosynthetic Diversity.</title>
        <authorList>
            <person name="Kalkreuter E."/>
            <person name="Kautsar S.A."/>
            <person name="Yang D."/>
            <person name="Bader C.D."/>
            <person name="Teijaro C.N."/>
            <person name="Fluegel L."/>
            <person name="Davis C.M."/>
            <person name="Simpson J.R."/>
            <person name="Lauterbach L."/>
            <person name="Steele A.D."/>
            <person name="Gui C."/>
            <person name="Meng S."/>
            <person name="Li G."/>
            <person name="Viehrig K."/>
            <person name="Ye F."/>
            <person name="Su P."/>
            <person name="Kiefer A.F."/>
            <person name="Nichols A."/>
            <person name="Cepeda A.J."/>
            <person name="Yan W."/>
            <person name="Fan B."/>
            <person name="Jiang Y."/>
            <person name="Adhikari A."/>
            <person name="Zheng C.-J."/>
            <person name="Schuster L."/>
            <person name="Cowan T.M."/>
            <person name="Smanski M.J."/>
            <person name="Chevrette M.G."/>
            <person name="De Carvalho L.P.S."/>
            <person name="Shen B."/>
        </authorList>
    </citation>
    <scope>NUCLEOTIDE SEQUENCE [LARGE SCALE GENOMIC DNA]</scope>
    <source>
        <strain evidence="4 5">NPDC050545</strain>
    </source>
</reference>
<evidence type="ECO:0000259" key="3">
    <source>
        <dbReference type="Pfam" id="PF02826"/>
    </source>
</evidence>
<dbReference type="Gene3D" id="3.40.50.720">
    <property type="entry name" value="NAD(P)-binding Rossmann-like Domain"/>
    <property type="match status" value="2"/>
</dbReference>
<dbReference type="EMBL" id="JBITGY010000007">
    <property type="protein sequence ID" value="MFI6501198.1"/>
    <property type="molecule type" value="Genomic_DNA"/>
</dbReference>
<evidence type="ECO:0000256" key="1">
    <source>
        <dbReference type="ARBA" id="ARBA00023002"/>
    </source>
</evidence>
<keyword evidence="2" id="KW-0520">NAD</keyword>
<keyword evidence="1" id="KW-0560">Oxidoreductase</keyword>
<dbReference type="PANTHER" id="PTHR10996:SF178">
    <property type="entry name" value="2-HYDROXYACID DEHYDROGENASE YGL185C-RELATED"/>
    <property type="match status" value="1"/>
</dbReference>
<sequence>MLAAAFVHRPDVFPDVYAPVLDRIRARADIVYGPAALPDLSRLGDVEVLLTSWGAPVLDEALLSGLPRLKLVLYAAGSVRTFVTPEFWARGIPLVSAYRANAVPVADFTYAQIIYALKGGWRYALEARTAKAPVQRVPQPGLYGSRVGLVSLGAIGRLVVDRLRALAVDVMAYDPFAGPYDGVRMVELEELFATGDVVSVHTPLLDQTRGLVGRELLSSMRPGATLINTARGAILDEAALVEVLAGRPDLFAALDVTDPEPPAPGSPLFTLPNVVLTPHIAGSLGAERGLLGELVAGELERFADGLPLEHALTREAAERLA</sequence>
<dbReference type="InterPro" id="IPR036291">
    <property type="entry name" value="NAD(P)-bd_dom_sf"/>
</dbReference>
<dbReference type="InterPro" id="IPR006140">
    <property type="entry name" value="D-isomer_DH_NAD-bd"/>
</dbReference>
<comment type="caution">
    <text evidence="4">The sequence shown here is derived from an EMBL/GenBank/DDBJ whole genome shotgun (WGS) entry which is preliminary data.</text>
</comment>
<evidence type="ECO:0000313" key="5">
    <source>
        <dbReference type="Proteomes" id="UP001612741"/>
    </source>
</evidence>
<evidence type="ECO:0000256" key="2">
    <source>
        <dbReference type="ARBA" id="ARBA00023027"/>
    </source>
</evidence>
<name>A0ABW7Z149_9ACTN</name>
<dbReference type="PANTHER" id="PTHR10996">
    <property type="entry name" value="2-HYDROXYACID DEHYDROGENASE-RELATED"/>
    <property type="match status" value="1"/>
</dbReference>
<dbReference type="RefSeq" id="WP_397085563.1">
    <property type="nucleotide sequence ID" value="NZ_JBITGY010000007.1"/>
</dbReference>
<organism evidence="4 5">
    <name type="scientific">Nonomuraea typhae</name>
    <dbReference type="NCBI Taxonomy" id="2603600"/>
    <lineage>
        <taxon>Bacteria</taxon>
        <taxon>Bacillati</taxon>
        <taxon>Actinomycetota</taxon>
        <taxon>Actinomycetes</taxon>
        <taxon>Streptosporangiales</taxon>
        <taxon>Streptosporangiaceae</taxon>
        <taxon>Nonomuraea</taxon>
    </lineage>
</organism>
<keyword evidence="5" id="KW-1185">Reference proteome</keyword>
<dbReference type="Pfam" id="PF02826">
    <property type="entry name" value="2-Hacid_dh_C"/>
    <property type="match status" value="1"/>
</dbReference>
<dbReference type="Proteomes" id="UP001612741">
    <property type="component" value="Unassembled WGS sequence"/>
</dbReference>
<feature type="domain" description="D-isomer specific 2-hydroxyacid dehydrogenase NAD-binding" evidence="3">
    <location>
        <begin position="132"/>
        <end position="281"/>
    </location>
</feature>